<proteinExistence type="predicted"/>
<dbReference type="Pfam" id="PF00412">
    <property type="entry name" value="LIM"/>
    <property type="match status" value="1"/>
</dbReference>
<keyword evidence="11" id="KW-1185">Reference proteome</keyword>
<dbReference type="Gene3D" id="2.10.110.10">
    <property type="entry name" value="Cysteine Rich Protein"/>
    <property type="match status" value="1"/>
</dbReference>
<evidence type="ECO:0000256" key="8">
    <source>
        <dbReference type="PROSITE-ProRule" id="PRU00125"/>
    </source>
</evidence>
<dbReference type="GO" id="GO:0000977">
    <property type="term" value="F:RNA polymerase II transcription regulatory region sequence-specific DNA binding"/>
    <property type="evidence" value="ECO:0007669"/>
    <property type="project" value="TreeGrafter"/>
</dbReference>
<dbReference type="GeneTree" id="ENSGT00940000177573"/>
<dbReference type="AlphaFoldDB" id="A0A3Q4N5L2"/>
<reference evidence="10" key="1">
    <citation type="submission" date="2025-08" db="UniProtKB">
        <authorList>
            <consortium name="Ensembl"/>
        </authorList>
    </citation>
    <scope>IDENTIFICATION</scope>
</reference>
<dbReference type="STRING" id="32507.ENSNBRP00000027474"/>
<keyword evidence="5" id="KW-0238">DNA-binding</keyword>
<dbReference type="Ensembl" id="ENSNBRT00000028192.1">
    <property type="protein sequence ID" value="ENSNBRP00000027474.1"/>
    <property type="gene ID" value="ENSNBRG00000020974.1"/>
</dbReference>
<dbReference type="OMA" id="GFKCQIQ"/>
<protein>
    <recommendedName>
        <fullName evidence="9">LIM zinc-binding domain-containing protein</fullName>
    </recommendedName>
</protein>
<evidence type="ECO:0000256" key="5">
    <source>
        <dbReference type="ARBA" id="ARBA00023125"/>
    </source>
</evidence>
<evidence type="ECO:0000256" key="6">
    <source>
        <dbReference type="ARBA" id="ARBA00023155"/>
    </source>
</evidence>
<dbReference type="PANTHER" id="PTHR24208">
    <property type="entry name" value="LIM/HOMEOBOX PROTEIN LHX"/>
    <property type="match status" value="1"/>
</dbReference>
<dbReference type="PANTHER" id="PTHR24208:SF95">
    <property type="entry name" value="LIM_HOMEOBOX PROTEIN LHX9"/>
    <property type="match status" value="1"/>
</dbReference>
<dbReference type="GO" id="GO:0030182">
    <property type="term" value="P:neuron differentiation"/>
    <property type="evidence" value="ECO:0007669"/>
    <property type="project" value="TreeGrafter"/>
</dbReference>
<evidence type="ECO:0000313" key="11">
    <source>
        <dbReference type="Proteomes" id="UP000261580"/>
    </source>
</evidence>
<keyword evidence="6" id="KW-0371">Homeobox</keyword>
<keyword evidence="2 8" id="KW-0479">Metal-binding</keyword>
<sequence>MFTDIESVCQSQAPTAVSIQEPVTCAGCGEQVLDRFFLLAAGRVWHNPCLRCSQCQCELQTHPSLYWRDGNIYCHFPTLFGFKCQIQEVQSL</sequence>
<dbReference type="PROSITE" id="PS50023">
    <property type="entry name" value="LIM_DOMAIN_2"/>
    <property type="match status" value="1"/>
</dbReference>
<evidence type="ECO:0000256" key="3">
    <source>
        <dbReference type="ARBA" id="ARBA00022833"/>
    </source>
</evidence>
<evidence type="ECO:0000313" key="10">
    <source>
        <dbReference type="Ensembl" id="ENSNBRP00000027474.1"/>
    </source>
</evidence>
<evidence type="ECO:0000259" key="9">
    <source>
        <dbReference type="PROSITE" id="PS50023"/>
    </source>
</evidence>
<dbReference type="InterPro" id="IPR001781">
    <property type="entry name" value="Znf_LIM"/>
</dbReference>
<dbReference type="SUPFAM" id="SSF57716">
    <property type="entry name" value="Glucocorticoid receptor-like (DNA-binding domain)"/>
    <property type="match status" value="1"/>
</dbReference>
<accession>A0A3Q4N5L2</accession>
<dbReference type="GO" id="GO:0046872">
    <property type="term" value="F:metal ion binding"/>
    <property type="evidence" value="ECO:0007669"/>
    <property type="project" value="UniProtKB-KW"/>
</dbReference>
<keyword evidence="4 8" id="KW-0440">LIM domain</keyword>
<dbReference type="PROSITE" id="PS00478">
    <property type="entry name" value="LIM_DOMAIN_1"/>
    <property type="match status" value="1"/>
</dbReference>
<feature type="domain" description="LIM zinc-binding" evidence="9">
    <location>
        <begin position="23"/>
        <end position="84"/>
    </location>
</feature>
<dbReference type="SMART" id="SM00132">
    <property type="entry name" value="LIM"/>
    <property type="match status" value="1"/>
</dbReference>
<keyword evidence="7" id="KW-0539">Nucleus</keyword>
<evidence type="ECO:0000256" key="1">
    <source>
        <dbReference type="ARBA" id="ARBA00004123"/>
    </source>
</evidence>
<name>A0A3Q4N5L2_NEOBR</name>
<reference evidence="10" key="2">
    <citation type="submission" date="2025-09" db="UniProtKB">
        <authorList>
            <consortium name="Ensembl"/>
        </authorList>
    </citation>
    <scope>IDENTIFICATION</scope>
</reference>
<dbReference type="InterPro" id="IPR050453">
    <property type="entry name" value="LIM_Homeobox_TF"/>
</dbReference>
<evidence type="ECO:0000256" key="7">
    <source>
        <dbReference type="ARBA" id="ARBA00023242"/>
    </source>
</evidence>
<dbReference type="Proteomes" id="UP000261580">
    <property type="component" value="Unassembled WGS sequence"/>
</dbReference>
<keyword evidence="3 8" id="KW-0862">Zinc</keyword>
<dbReference type="GO" id="GO:0000981">
    <property type="term" value="F:DNA-binding transcription factor activity, RNA polymerase II-specific"/>
    <property type="evidence" value="ECO:0007669"/>
    <property type="project" value="TreeGrafter"/>
</dbReference>
<evidence type="ECO:0000256" key="2">
    <source>
        <dbReference type="ARBA" id="ARBA00022723"/>
    </source>
</evidence>
<dbReference type="GO" id="GO:0005634">
    <property type="term" value="C:nucleus"/>
    <property type="evidence" value="ECO:0007669"/>
    <property type="project" value="UniProtKB-SubCell"/>
</dbReference>
<evidence type="ECO:0000256" key="4">
    <source>
        <dbReference type="ARBA" id="ARBA00023038"/>
    </source>
</evidence>
<comment type="subcellular location">
    <subcellularLocation>
        <location evidence="1">Nucleus</location>
    </subcellularLocation>
</comment>
<organism evidence="10 11">
    <name type="scientific">Neolamprologus brichardi</name>
    <name type="common">Fairy cichlid</name>
    <name type="synonym">Lamprologus brichardi</name>
    <dbReference type="NCBI Taxonomy" id="32507"/>
    <lineage>
        <taxon>Eukaryota</taxon>
        <taxon>Metazoa</taxon>
        <taxon>Chordata</taxon>
        <taxon>Craniata</taxon>
        <taxon>Vertebrata</taxon>
        <taxon>Euteleostomi</taxon>
        <taxon>Actinopterygii</taxon>
        <taxon>Neopterygii</taxon>
        <taxon>Teleostei</taxon>
        <taxon>Neoteleostei</taxon>
        <taxon>Acanthomorphata</taxon>
        <taxon>Ovalentaria</taxon>
        <taxon>Cichlomorphae</taxon>
        <taxon>Cichliformes</taxon>
        <taxon>Cichlidae</taxon>
        <taxon>African cichlids</taxon>
        <taxon>Pseudocrenilabrinae</taxon>
        <taxon>Lamprologini</taxon>
        <taxon>Neolamprologus</taxon>
    </lineage>
</organism>